<keyword evidence="1" id="KW-0812">Transmembrane</keyword>
<keyword evidence="1" id="KW-0472">Membrane</keyword>
<feature type="chain" id="PRO_5003835993" description="VWFA domain-containing protein" evidence="2">
    <location>
        <begin position="22"/>
        <end position="615"/>
    </location>
</feature>
<keyword evidence="1" id="KW-1133">Transmembrane helix</keyword>
<evidence type="ECO:0000313" key="4">
    <source>
        <dbReference type="EMBL" id="EJK45633.1"/>
    </source>
</evidence>
<dbReference type="InterPro" id="IPR051173">
    <property type="entry name" value="Ca_channel_alpha-2/delta"/>
</dbReference>
<dbReference type="GO" id="GO:0005891">
    <property type="term" value="C:voltage-gated calcium channel complex"/>
    <property type="evidence" value="ECO:0007669"/>
    <property type="project" value="TreeGrafter"/>
</dbReference>
<dbReference type="EMBL" id="AGNL01048372">
    <property type="protein sequence ID" value="EJK45633.1"/>
    <property type="molecule type" value="Genomic_DNA"/>
</dbReference>
<gene>
    <name evidence="4" type="ORF">THAOC_35745</name>
</gene>
<feature type="domain" description="VWFA" evidence="3">
    <location>
        <begin position="230"/>
        <end position="356"/>
    </location>
</feature>
<feature type="signal peptide" evidence="2">
    <location>
        <begin position="1"/>
        <end position="21"/>
    </location>
</feature>
<keyword evidence="2" id="KW-0732">Signal</keyword>
<protein>
    <recommendedName>
        <fullName evidence="3">VWFA domain-containing protein</fullName>
    </recommendedName>
</protein>
<sequence length="615" mass="67556">MGKLSILSIALLLLLQRNVDAAIFEKEQQVKAVFEQMETDVLAFADEIERVYQNRCDIETLNQCGRSNFNDCTSTYPNQMCMDSSEMLVSACGSGSNGCNALWDKTQTAVRIPARLANGQGGNPSDDDLVESICYSRLAEPYMIKNNQDGNQMYYGSATGSLRIIPAQHSEVCGLYDPRRRPWFVAASSGPKDVVIVMDVSGSMEDYGRMRGRVDKGGEGVRGLVRATRQNKDRLLDDINKLQPGGGTSFYSGFDSAFNELEYTIEQESTTGCNVAILFLTDGENTDGRNEDEVIDFVNQRTARLAQKDRQTTVFTFSLGYQADDQVMKRIACSTGGLWQKVDDMSDDLVDAMSSYYQLYALGLSSGENEHFTAWVEPYAFHIGGKMGTSVSTPVYDHSTSPPLFLGVATLDMYMNSIEEILEEDASSSTMLDRFVTRSTARCPKIDLTDLQLDGLRFVNAGSEATCTYSNVTEFQGILPERCPFISDLPNNLWENTDMAGRNYGERACCEQGSTAPSNTCAALAASLRAHSSEEVSSQIGIIVGIIVAALVVVIGIPMFFIFVNRRSETKHKKMMRQGSNVNAGMNIIMPPEAALSASAPPLNPDFCQTEATNM</sequence>
<dbReference type="PROSITE" id="PS50234">
    <property type="entry name" value="VWFA"/>
    <property type="match status" value="1"/>
</dbReference>
<evidence type="ECO:0000256" key="1">
    <source>
        <dbReference type="SAM" id="Phobius"/>
    </source>
</evidence>
<proteinExistence type="predicted"/>
<evidence type="ECO:0000259" key="3">
    <source>
        <dbReference type="PROSITE" id="PS50234"/>
    </source>
</evidence>
<dbReference type="PANTHER" id="PTHR10166:SF37">
    <property type="entry name" value="STOLID, ISOFORM H"/>
    <property type="match status" value="1"/>
</dbReference>
<dbReference type="AlphaFoldDB" id="K0R0F1"/>
<dbReference type="Pfam" id="PF00092">
    <property type="entry name" value="VWA"/>
    <property type="match status" value="1"/>
</dbReference>
<evidence type="ECO:0000313" key="5">
    <source>
        <dbReference type="Proteomes" id="UP000266841"/>
    </source>
</evidence>
<comment type="caution">
    <text evidence="4">The sequence shown here is derived from an EMBL/GenBank/DDBJ whole genome shotgun (WGS) entry which is preliminary data.</text>
</comment>
<accession>K0R0F1</accession>
<evidence type="ECO:0000256" key="2">
    <source>
        <dbReference type="SAM" id="SignalP"/>
    </source>
</evidence>
<dbReference type="SUPFAM" id="SSF53300">
    <property type="entry name" value="vWA-like"/>
    <property type="match status" value="1"/>
</dbReference>
<dbReference type="InterPro" id="IPR036465">
    <property type="entry name" value="vWFA_dom_sf"/>
</dbReference>
<feature type="transmembrane region" description="Helical" evidence="1">
    <location>
        <begin position="540"/>
        <end position="564"/>
    </location>
</feature>
<dbReference type="PANTHER" id="PTHR10166">
    <property type="entry name" value="VOLTAGE-DEPENDENT CALCIUM CHANNEL SUBUNIT ALPHA-2/DELTA-RELATED"/>
    <property type="match status" value="1"/>
</dbReference>
<dbReference type="GO" id="GO:0005245">
    <property type="term" value="F:voltage-gated calcium channel activity"/>
    <property type="evidence" value="ECO:0007669"/>
    <property type="project" value="TreeGrafter"/>
</dbReference>
<organism evidence="4 5">
    <name type="scientific">Thalassiosira oceanica</name>
    <name type="common">Marine diatom</name>
    <dbReference type="NCBI Taxonomy" id="159749"/>
    <lineage>
        <taxon>Eukaryota</taxon>
        <taxon>Sar</taxon>
        <taxon>Stramenopiles</taxon>
        <taxon>Ochrophyta</taxon>
        <taxon>Bacillariophyta</taxon>
        <taxon>Coscinodiscophyceae</taxon>
        <taxon>Thalassiosirophycidae</taxon>
        <taxon>Thalassiosirales</taxon>
        <taxon>Thalassiosiraceae</taxon>
        <taxon>Thalassiosira</taxon>
    </lineage>
</organism>
<dbReference type="OrthoDB" id="202775at2759"/>
<keyword evidence="5" id="KW-1185">Reference proteome</keyword>
<reference evidence="4 5" key="1">
    <citation type="journal article" date="2012" name="Genome Biol.">
        <title>Genome and low-iron response of an oceanic diatom adapted to chronic iron limitation.</title>
        <authorList>
            <person name="Lommer M."/>
            <person name="Specht M."/>
            <person name="Roy A.S."/>
            <person name="Kraemer L."/>
            <person name="Andreson R."/>
            <person name="Gutowska M.A."/>
            <person name="Wolf J."/>
            <person name="Bergner S.V."/>
            <person name="Schilhabel M.B."/>
            <person name="Klostermeier U.C."/>
            <person name="Beiko R.G."/>
            <person name="Rosenstiel P."/>
            <person name="Hippler M."/>
            <person name="Laroche J."/>
        </authorList>
    </citation>
    <scope>NUCLEOTIDE SEQUENCE [LARGE SCALE GENOMIC DNA]</scope>
    <source>
        <strain evidence="4 5">CCMP1005</strain>
    </source>
</reference>
<name>K0R0F1_THAOC</name>
<dbReference type="Gene3D" id="3.40.50.410">
    <property type="entry name" value="von Willebrand factor, type A domain"/>
    <property type="match status" value="1"/>
</dbReference>
<dbReference type="InterPro" id="IPR002035">
    <property type="entry name" value="VWF_A"/>
</dbReference>
<dbReference type="OMA" id="FTAWVEP"/>
<dbReference type="Proteomes" id="UP000266841">
    <property type="component" value="Unassembled WGS sequence"/>
</dbReference>
<dbReference type="eggNOG" id="KOG2353">
    <property type="taxonomic scope" value="Eukaryota"/>
</dbReference>
<dbReference type="SMART" id="SM00327">
    <property type="entry name" value="VWA"/>
    <property type="match status" value="1"/>
</dbReference>